<feature type="compositionally biased region" description="Polar residues" evidence="1">
    <location>
        <begin position="55"/>
        <end position="67"/>
    </location>
</feature>
<feature type="compositionally biased region" description="Low complexity" evidence="1">
    <location>
        <begin position="146"/>
        <end position="163"/>
    </location>
</feature>
<dbReference type="OrthoDB" id="4377351at2759"/>
<evidence type="ECO:0000313" key="2">
    <source>
        <dbReference type="EMBL" id="KAJ5458827.1"/>
    </source>
</evidence>
<feature type="region of interest" description="Disordered" evidence="1">
    <location>
        <begin position="84"/>
        <end position="225"/>
    </location>
</feature>
<feature type="compositionally biased region" description="Basic and acidic residues" evidence="1">
    <location>
        <begin position="92"/>
        <end position="105"/>
    </location>
</feature>
<name>A0A9X0BGX7_9EURO</name>
<reference evidence="2" key="1">
    <citation type="submission" date="2022-12" db="EMBL/GenBank/DDBJ databases">
        <authorList>
            <person name="Petersen C."/>
        </authorList>
    </citation>
    <scope>NUCLEOTIDE SEQUENCE</scope>
    <source>
        <strain evidence="2">IBT 17660</strain>
    </source>
</reference>
<keyword evidence="3" id="KW-1185">Reference proteome</keyword>
<evidence type="ECO:0000256" key="1">
    <source>
        <dbReference type="SAM" id="MobiDB-lite"/>
    </source>
</evidence>
<feature type="compositionally biased region" description="Low complexity" evidence="1">
    <location>
        <begin position="197"/>
        <end position="210"/>
    </location>
</feature>
<gene>
    <name evidence="2" type="ORF">N7530_010771</name>
</gene>
<evidence type="ECO:0000313" key="3">
    <source>
        <dbReference type="Proteomes" id="UP001147760"/>
    </source>
</evidence>
<sequence length="225" mass="24618">MPETPRETPQQKAIVAPPVRQHKLFQTRLPTVQEEPLMTGARITDITNAPGENAQHATARQQASSMAQRRADFGERLRTLTSQVSQLAESMQDVHKEADNIEKSVTEQSSETATRETTPSPEQQRVEYQYPFSSPIQQAASPRIKVQQAATQQAVSTQQASASPSREITQATETASSTENTPVTARSEVSPRREIISIESSPDPISQDPATPAPTPPSTPPIETR</sequence>
<proteinExistence type="predicted"/>
<organism evidence="2 3">
    <name type="scientific">Penicillium desertorum</name>
    <dbReference type="NCBI Taxonomy" id="1303715"/>
    <lineage>
        <taxon>Eukaryota</taxon>
        <taxon>Fungi</taxon>
        <taxon>Dikarya</taxon>
        <taxon>Ascomycota</taxon>
        <taxon>Pezizomycotina</taxon>
        <taxon>Eurotiomycetes</taxon>
        <taxon>Eurotiomycetidae</taxon>
        <taxon>Eurotiales</taxon>
        <taxon>Aspergillaceae</taxon>
        <taxon>Penicillium</taxon>
    </lineage>
</organism>
<dbReference type="Proteomes" id="UP001147760">
    <property type="component" value="Unassembled WGS sequence"/>
</dbReference>
<dbReference type="AlphaFoldDB" id="A0A9X0BGX7"/>
<reference evidence="2" key="2">
    <citation type="journal article" date="2023" name="IMA Fungus">
        <title>Comparative genomic study of the Penicillium genus elucidates a diverse pangenome and 15 lateral gene transfer events.</title>
        <authorList>
            <person name="Petersen C."/>
            <person name="Sorensen T."/>
            <person name="Nielsen M.R."/>
            <person name="Sondergaard T.E."/>
            <person name="Sorensen J.L."/>
            <person name="Fitzpatrick D.A."/>
            <person name="Frisvad J.C."/>
            <person name="Nielsen K.L."/>
        </authorList>
    </citation>
    <scope>NUCLEOTIDE SEQUENCE</scope>
    <source>
        <strain evidence="2">IBT 17660</strain>
    </source>
</reference>
<comment type="caution">
    <text evidence="2">The sequence shown here is derived from an EMBL/GenBank/DDBJ whole genome shotgun (WGS) entry which is preliminary data.</text>
</comment>
<feature type="compositionally biased region" description="Pro residues" evidence="1">
    <location>
        <begin position="211"/>
        <end position="225"/>
    </location>
</feature>
<protein>
    <submittedName>
        <fullName evidence="2">Uncharacterized protein</fullName>
    </submittedName>
</protein>
<feature type="compositionally biased region" description="Polar residues" evidence="1">
    <location>
        <begin position="164"/>
        <end position="184"/>
    </location>
</feature>
<dbReference type="EMBL" id="JAPWDO010000008">
    <property type="protein sequence ID" value="KAJ5458827.1"/>
    <property type="molecule type" value="Genomic_DNA"/>
</dbReference>
<feature type="region of interest" description="Disordered" evidence="1">
    <location>
        <begin position="47"/>
        <end position="70"/>
    </location>
</feature>
<accession>A0A9X0BGX7</accession>
<feature type="compositionally biased region" description="Polar residues" evidence="1">
    <location>
        <begin position="131"/>
        <end position="140"/>
    </location>
</feature>
<feature type="compositionally biased region" description="Polar residues" evidence="1">
    <location>
        <begin position="106"/>
        <end position="123"/>
    </location>
</feature>